<dbReference type="Proteomes" id="UP000183126">
    <property type="component" value="Chromosome I"/>
</dbReference>
<dbReference type="EMBL" id="LT629760">
    <property type="protein sequence ID" value="SDS29521.1"/>
    <property type="molecule type" value="Genomic_DNA"/>
</dbReference>
<proteinExistence type="predicted"/>
<evidence type="ECO:0000313" key="1">
    <source>
        <dbReference type="EMBL" id="SDS29521.1"/>
    </source>
</evidence>
<name>A0ABY0U9G7_9PSED</name>
<organism evidence="1 2">
    <name type="scientific">Pseudomonas trivialis</name>
    <dbReference type="NCBI Taxonomy" id="200450"/>
    <lineage>
        <taxon>Bacteria</taxon>
        <taxon>Pseudomonadati</taxon>
        <taxon>Pseudomonadota</taxon>
        <taxon>Gammaproteobacteria</taxon>
        <taxon>Pseudomonadales</taxon>
        <taxon>Pseudomonadaceae</taxon>
        <taxon>Pseudomonas</taxon>
    </lineage>
</organism>
<keyword evidence="2" id="KW-1185">Reference proteome</keyword>
<protein>
    <recommendedName>
        <fullName evidence="3">Type III secretion protein</fullName>
    </recommendedName>
</protein>
<evidence type="ECO:0000313" key="2">
    <source>
        <dbReference type="Proteomes" id="UP000183126"/>
    </source>
</evidence>
<gene>
    <name evidence="1" type="ORF">SAMN04490205_2075</name>
</gene>
<accession>A0ABY0U9G7</accession>
<evidence type="ECO:0008006" key="3">
    <source>
        <dbReference type="Google" id="ProtNLM"/>
    </source>
</evidence>
<reference evidence="1 2" key="1">
    <citation type="submission" date="2016-10" db="EMBL/GenBank/DDBJ databases">
        <authorList>
            <person name="Varghese N."/>
            <person name="Submissions S."/>
        </authorList>
    </citation>
    <scope>NUCLEOTIDE SEQUENCE [LARGE SCALE GENOMIC DNA]</scope>
    <source>
        <strain evidence="1 2">BS3111</strain>
    </source>
</reference>
<sequence length="191" mass="21521">MTNISWVQWWATPWMDSHESWISADKQPALSALCRTRRVLTVSIYGVAPCLPPPPEPTLLQLALAPGDQLDLILALINSICRPSYASVLDEHQHQWCKRLSKALSPDMLQPAVDPLQLLRAWVNPDIWQRLRLRFPRQRVLAVEQTEPLAGDPGPRLDTLWQAVVWRAAAKNGKGNDPYAKGLETNNVLPN</sequence>